<dbReference type="Proteomes" id="UP000775547">
    <property type="component" value="Unassembled WGS sequence"/>
</dbReference>
<keyword evidence="2" id="KW-1185">Reference proteome</keyword>
<dbReference type="EMBL" id="JABCKV010004530">
    <property type="protein sequence ID" value="KAG5633783.1"/>
    <property type="molecule type" value="Genomic_DNA"/>
</dbReference>
<dbReference type="OrthoDB" id="5424209at2759"/>
<comment type="caution">
    <text evidence="1">The sequence shown here is derived from an EMBL/GenBank/DDBJ whole genome shotgun (WGS) entry which is preliminary data.</text>
</comment>
<name>A0A9P7FPD1_9AGAR</name>
<evidence type="ECO:0000313" key="1">
    <source>
        <dbReference type="EMBL" id="KAG5633783.1"/>
    </source>
</evidence>
<sequence length="72" mass="8037">FRMAFKENADSFISNAKRLYVFYPNAAYDFSGVPNTALCVYKSGSAWPVRTGPEAQRIREARGVPGHPMQPV</sequence>
<protein>
    <submittedName>
        <fullName evidence="1">Uncharacterized protein</fullName>
    </submittedName>
</protein>
<dbReference type="AlphaFoldDB" id="A0A9P7FPD1"/>
<evidence type="ECO:0000313" key="2">
    <source>
        <dbReference type="Proteomes" id="UP000775547"/>
    </source>
</evidence>
<proteinExistence type="predicted"/>
<reference evidence="1" key="1">
    <citation type="submission" date="2020-07" db="EMBL/GenBank/DDBJ databases">
        <authorList>
            <person name="Nieuwenhuis M."/>
            <person name="Van De Peppel L.J.J."/>
        </authorList>
    </citation>
    <scope>NUCLEOTIDE SEQUENCE</scope>
    <source>
        <strain evidence="1">AP01</strain>
        <tissue evidence="1">Mycelium</tissue>
    </source>
</reference>
<accession>A0A9P7FPD1</accession>
<gene>
    <name evidence="1" type="ORF">DXG03_006681</name>
</gene>
<feature type="non-terminal residue" evidence="1">
    <location>
        <position position="1"/>
    </location>
</feature>
<reference evidence="1" key="2">
    <citation type="submission" date="2021-10" db="EMBL/GenBank/DDBJ databases">
        <title>Phylogenomics reveals ancestral predisposition of the termite-cultivated fungus Termitomyces towards a domesticated lifestyle.</title>
        <authorList>
            <person name="Auxier B."/>
            <person name="Grum-Grzhimaylo A."/>
            <person name="Cardenas M.E."/>
            <person name="Lodge J.D."/>
            <person name="Laessoe T."/>
            <person name="Pedersen O."/>
            <person name="Smith M.E."/>
            <person name="Kuyper T.W."/>
            <person name="Franco-Molano E.A."/>
            <person name="Baroni T.J."/>
            <person name="Aanen D.K."/>
        </authorList>
    </citation>
    <scope>NUCLEOTIDE SEQUENCE</scope>
    <source>
        <strain evidence="1">AP01</strain>
        <tissue evidence="1">Mycelium</tissue>
    </source>
</reference>
<organism evidence="1 2">
    <name type="scientific">Asterophora parasitica</name>
    <dbReference type="NCBI Taxonomy" id="117018"/>
    <lineage>
        <taxon>Eukaryota</taxon>
        <taxon>Fungi</taxon>
        <taxon>Dikarya</taxon>
        <taxon>Basidiomycota</taxon>
        <taxon>Agaricomycotina</taxon>
        <taxon>Agaricomycetes</taxon>
        <taxon>Agaricomycetidae</taxon>
        <taxon>Agaricales</taxon>
        <taxon>Tricholomatineae</taxon>
        <taxon>Lyophyllaceae</taxon>
        <taxon>Asterophora</taxon>
    </lineage>
</organism>